<name>A0A4D4K8Z2_9ACTN</name>
<feature type="region of interest" description="Disordered" evidence="1">
    <location>
        <begin position="1"/>
        <end position="56"/>
    </location>
</feature>
<proteinExistence type="predicted"/>
<feature type="compositionally biased region" description="Low complexity" evidence="1">
    <location>
        <begin position="30"/>
        <end position="55"/>
    </location>
</feature>
<feature type="region of interest" description="Disordered" evidence="1">
    <location>
        <begin position="70"/>
        <end position="109"/>
    </location>
</feature>
<dbReference type="EMBL" id="BJHV01000001">
    <property type="protein sequence ID" value="GDY43206.1"/>
    <property type="molecule type" value="Genomic_DNA"/>
</dbReference>
<reference evidence="2 3" key="1">
    <citation type="journal article" date="2020" name="Int. J. Syst. Evol. Microbiol.">
        <title>Reclassification of Streptomyces castelarensis and Streptomyces sporoclivatus as later heterotypic synonyms of Streptomyces antimycoticus.</title>
        <authorList>
            <person name="Komaki H."/>
            <person name="Tamura T."/>
        </authorList>
    </citation>
    <scope>NUCLEOTIDE SEQUENCE [LARGE SCALE GENOMIC DNA]</scope>
    <source>
        <strain evidence="2 3">NBRC 12839</strain>
    </source>
</reference>
<organism evidence="2 3">
    <name type="scientific">Streptomyces antimycoticus</name>
    <dbReference type="NCBI Taxonomy" id="68175"/>
    <lineage>
        <taxon>Bacteria</taxon>
        <taxon>Bacillati</taxon>
        <taxon>Actinomycetota</taxon>
        <taxon>Actinomycetes</taxon>
        <taxon>Kitasatosporales</taxon>
        <taxon>Streptomycetaceae</taxon>
        <taxon>Streptomyces</taxon>
        <taxon>Streptomyces violaceusniger group</taxon>
    </lineage>
</organism>
<sequence>MRAGQHRDRVELHRTQMAQHAPHPPRRSGAPSSPWARSAIRRASSAESVASGVRSTADPVAAFVMRATVVAPTDNAADPRPRPPDAPGAYGLSQTADGAVDARPGASEA</sequence>
<accession>A0A4D4K8Z2</accession>
<evidence type="ECO:0000313" key="2">
    <source>
        <dbReference type="EMBL" id="GDY43206.1"/>
    </source>
</evidence>
<evidence type="ECO:0000256" key="1">
    <source>
        <dbReference type="SAM" id="MobiDB-lite"/>
    </source>
</evidence>
<gene>
    <name evidence="2" type="ORF">SANT12839_040880</name>
</gene>
<keyword evidence="3" id="KW-1185">Reference proteome</keyword>
<evidence type="ECO:0000313" key="3">
    <source>
        <dbReference type="Proteomes" id="UP000299290"/>
    </source>
</evidence>
<dbReference type="Proteomes" id="UP000299290">
    <property type="component" value="Unassembled WGS sequence"/>
</dbReference>
<feature type="compositionally biased region" description="Basic and acidic residues" evidence="1">
    <location>
        <begin position="1"/>
        <end position="14"/>
    </location>
</feature>
<dbReference type="AlphaFoldDB" id="A0A4D4K8Z2"/>
<comment type="caution">
    <text evidence="2">The sequence shown here is derived from an EMBL/GenBank/DDBJ whole genome shotgun (WGS) entry which is preliminary data.</text>
</comment>
<protein>
    <submittedName>
        <fullName evidence="2">Uncharacterized protein</fullName>
    </submittedName>
</protein>